<feature type="transmembrane region" description="Helical" evidence="1">
    <location>
        <begin position="58"/>
        <end position="77"/>
    </location>
</feature>
<dbReference type="Proteomes" id="UP000247978">
    <property type="component" value="Unassembled WGS sequence"/>
</dbReference>
<dbReference type="OrthoDB" id="9937050at2"/>
<protein>
    <submittedName>
        <fullName evidence="2">Uncharacterized protein</fullName>
    </submittedName>
</protein>
<dbReference type="AlphaFoldDB" id="A0A2V3VYF4"/>
<keyword evidence="3" id="KW-1185">Reference proteome</keyword>
<feature type="transmembrane region" description="Helical" evidence="1">
    <location>
        <begin position="83"/>
        <end position="101"/>
    </location>
</feature>
<dbReference type="EMBL" id="QJJQ01000007">
    <property type="protein sequence ID" value="PXW86646.1"/>
    <property type="molecule type" value="Genomic_DNA"/>
</dbReference>
<reference evidence="2 3" key="1">
    <citation type="submission" date="2018-05" db="EMBL/GenBank/DDBJ databases">
        <title>Genomic Encyclopedia of Type Strains, Phase IV (KMG-IV): sequencing the most valuable type-strain genomes for metagenomic binning, comparative biology and taxonomic classification.</title>
        <authorList>
            <person name="Goeker M."/>
        </authorList>
    </citation>
    <scope>NUCLEOTIDE SEQUENCE [LARGE SCALE GENOMIC DNA]</scope>
    <source>
        <strain evidence="2 3">DSM 28556</strain>
    </source>
</reference>
<accession>A0A2V3VYF4</accession>
<name>A0A2V3VYF4_9BACI</name>
<keyword evidence="1" id="KW-0812">Transmembrane</keyword>
<evidence type="ECO:0000313" key="2">
    <source>
        <dbReference type="EMBL" id="PXW86646.1"/>
    </source>
</evidence>
<evidence type="ECO:0000256" key="1">
    <source>
        <dbReference type="SAM" id="Phobius"/>
    </source>
</evidence>
<organism evidence="2 3">
    <name type="scientific">Pseudogracilibacillus auburnensis</name>
    <dbReference type="NCBI Taxonomy" id="1494959"/>
    <lineage>
        <taxon>Bacteria</taxon>
        <taxon>Bacillati</taxon>
        <taxon>Bacillota</taxon>
        <taxon>Bacilli</taxon>
        <taxon>Bacillales</taxon>
        <taxon>Bacillaceae</taxon>
        <taxon>Pseudogracilibacillus</taxon>
    </lineage>
</organism>
<feature type="transmembrane region" description="Helical" evidence="1">
    <location>
        <begin position="33"/>
        <end position="51"/>
    </location>
</feature>
<keyword evidence="1" id="KW-0472">Membrane</keyword>
<evidence type="ECO:0000313" key="3">
    <source>
        <dbReference type="Proteomes" id="UP000247978"/>
    </source>
</evidence>
<proteinExistence type="predicted"/>
<comment type="caution">
    <text evidence="2">The sequence shown here is derived from an EMBL/GenBank/DDBJ whole genome shotgun (WGS) entry which is preliminary data.</text>
</comment>
<keyword evidence="1" id="KW-1133">Transmembrane helix</keyword>
<sequence length="111" mass="12656">MNRLVISLLWIFIVIFVTALISSVQVVWNSLLIFTFLALGVSFLAGLISLIKIEKIAHIPVLLGLFTFSCLCAMVEIKFFFGISFLYFIALMVYFFIRSSLRSRQSYGKSK</sequence>
<dbReference type="RefSeq" id="WP_110395544.1">
    <property type="nucleotide sequence ID" value="NZ_JBHUHB010000001.1"/>
</dbReference>
<gene>
    <name evidence="2" type="ORF">DFR56_107167</name>
</gene>